<evidence type="ECO:0000256" key="6">
    <source>
        <dbReference type="ARBA" id="ARBA00023186"/>
    </source>
</evidence>
<dbReference type="SUPFAM" id="SSF48592">
    <property type="entry name" value="GroEL equatorial domain-like"/>
    <property type="match status" value="1"/>
</dbReference>
<dbReference type="SUPFAM" id="SSF52029">
    <property type="entry name" value="GroEL apical domain-like"/>
    <property type="match status" value="1"/>
</dbReference>
<evidence type="ECO:0000256" key="5">
    <source>
        <dbReference type="ARBA" id="ARBA00022840"/>
    </source>
</evidence>
<dbReference type="Gene3D" id="1.10.560.10">
    <property type="entry name" value="GroEL-like equatorial domain"/>
    <property type="match status" value="1"/>
</dbReference>
<dbReference type="GO" id="GO:0005832">
    <property type="term" value="C:chaperonin-containing T-complex"/>
    <property type="evidence" value="ECO:0007669"/>
    <property type="project" value="UniProtKB-ARBA"/>
</dbReference>
<organism evidence="10 11">
    <name type="scientific">Cloeon dipterum</name>
    <dbReference type="NCBI Taxonomy" id="197152"/>
    <lineage>
        <taxon>Eukaryota</taxon>
        <taxon>Metazoa</taxon>
        <taxon>Ecdysozoa</taxon>
        <taxon>Arthropoda</taxon>
        <taxon>Hexapoda</taxon>
        <taxon>Insecta</taxon>
        <taxon>Pterygota</taxon>
        <taxon>Palaeoptera</taxon>
        <taxon>Ephemeroptera</taxon>
        <taxon>Pisciforma</taxon>
        <taxon>Baetidae</taxon>
        <taxon>Cloeon</taxon>
    </lineage>
</organism>
<sequence>MSALPGNLAFDEYGRPFIILRDQDKEKRLTGTDALKSHIMAGRTIATTLRSSLGPKGLDKMMVSSDGDVTVTNDGATILKLMDVDHEIAKLMVQLSQSQDDEIGDGTTGVVVMAGALLEQAETLLDKGIHPIRIADGFEMAAQCAIKRLEQIADNFPIDLNNLEPLIQTAMTTLGSKIVNKCHRQMAEIAVNAVMAVADLEKRDVNFELIKLEGKVGGRLEDTMLVRGVIVDKDFSHPQMPKELKDVKLAILTCPFEPPKPKTKHKLDVTSVEDYHALRKYEQEKFSEMVQQVKDTGATLAICQWGFDDEANHLLLQRNLPAVRWVGGPEIELIAIATGGRIVPRFEEISADKLGYAGRVKELQFGTTKERMLVIEECRNSRAVTIFIRGGNKMIVEEAKRSLHDALCVIRNLVKDDRVVYGGGAAEIACSIAVAEEANKISSLEQYAFRAFAEALEAVPLALAENSGLSPIETLSEVRSRQVKENNPALGVDCMLKGTCDMKEQHVIETLHSKKQQLVLASQLVKMILKIDDIRSANESEGY</sequence>
<evidence type="ECO:0000313" key="10">
    <source>
        <dbReference type="EMBL" id="CAB3363761.1"/>
    </source>
</evidence>
<dbReference type="NCBIfam" id="TIGR02343">
    <property type="entry name" value="chap_CCT_epsi"/>
    <property type="match status" value="1"/>
</dbReference>
<dbReference type="Gene3D" id="3.50.7.10">
    <property type="entry name" value="GroEL"/>
    <property type="match status" value="1"/>
</dbReference>
<evidence type="ECO:0000256" key="3">
    <source>
        <dbReference type="ARBA" id="ARBA00022490"/>
    </source>
</evidence>
<proteinExistence type="inferred from homology"/>
<dbReference type="InterPro" id="IPR027410">
    <property type="entry name" value="TCP-1-like_intermed_sf"/>
</dbReference>
<dbReference type="PROSITE" id="PS00995">
    <property type="entry name" value="TCP1_3"/>
    <property type="match status" value="1"/>
</dbReference>
<dbReference type="InterPro" id="IPR054827">
    <property type="entry name" value="thermosome_alpha"/>
</dbReference>
<dbReference type="Proteomes" id="UP000494165">
    <property type="component" value="Unassembled WGS sequence"/>
</dbReference>
<reference evidence="10 11" key="1">
    <citation type="submission" date="2020-04" db="EMBL/GenBank/DDBJ databases">
        <authorList>
            <person name="Alioto T."/>
            <person name="Alioto T."/>
            <person name="Gomez Garrido J."/>
        </authorList>
    </citation>
    <scope>NUCLEOTIDE SEQUENCE [LARGE SCALE GENOMIC DNA]</scope>
</reference>
<dbReference type="InterPro" id="IPR053374">
    <property type="entry name" value="TCP-1_chaperonin"/>
</dbReference>
<keyword evidence="4 9" id="KW-0547">Nucleotide-binding</keyword>
<evidence type="ECO:0000256" key="4">
    <source>
        <dbReference type="ARBA" id="ARBA00022741"/>
    </source>
</evidence>
<dbReference type="FunFam" id="3.50.7.10:FF:000003">
    <property type="entry name" value="T-complex protein 1 subunit epsilon"/>
    <property type="match status" value="1"/>
</dbReference>
<evidence type="ECO:0000256" key="7">
    <source>
        <dbReference type="ARBA" id="ARBA00024086"/>
    </source>
</evidence>
<evidence type="ECO:0000256" key="9">
    <source>
        <dbReference type="RuleBase" id="RU004187"/>
    </source>
</evidence>
<dbReference type="GO" id="GO:0140662">
    <property type="term" value="F:ATP-dependent protein folding chaperone"/>
    <property type="evidence" value="ECO:0007669"/>
    <property type="project" value="InterPro"/>
</dbReference>
<accession>A0A8S1C6G2</accession>
<protein>
    <recommendedName>
        <fullName evidence="7">T-complex protein 1 subunit epsilon</fullName>
    </recommendedName>
    <alternativeName>
        <fullName evidence="8">CCT-epsilon</fullName>
    </alternativeName>
</protein>
<comment type="similarity">
    <text evidence="2 9">Belongs to the TCP-1 chaperonin family.</text>
</comment>
<dbReference type="InterPro" id="IPR002423">
    <property type="entry name" value="Cpn60/GroEL/TCP-1"/>
</dbReference>
<dbReference type="GO" id="GO:0051082">
    <property type="term" value="F:unfolded protein binding"/>
    <property type="evidence" value="ECO:0007669"/>
    <property type="project" value="InterPro"/>
</dbReference>
<gene>
    <name evidence="10" type="ORF">CLODIP_2_CD09996</name>
</gene>
<dbReference type="PROSITE" id="PS00750">
    <property type="entry name" value="TCP1_1"/>
    <property type="match status" value="1"/>
</dbReference>
<keyword evidence="5 9" id="KW-0067">ATP-binding</keyword>
<dbReference type="Pfam" id="PF00118">
    <property type="entry name" value="Cpn60_TCP1"/>
    <property type="match status" value="1"/>
</dbReference>
<dbReference type="InterPro" id="IPR027409">
    <property type="entry name" value="GroEL-like_apical_dom_sf"/>
</dbReference>
<comment type="subcellular location">
    <subcellularLocation>
        <location evidence="1">Cytoplasm</location>
    </subcellularLocation>
</comment>
<dbReference type="SUPFAM" id="SSF54849">
    <property type="entry name" value="GroEL-intermediate domain like"/>
    <property type="match status" value="1"/>
</dbReference>
<dbReference type="GO" id="GO:0005524">
    <property type="term" value="F:ATP binding"/>
    <property type="evidence" value="ECO:0007669"/>
    <property type="project" value="UniProtKB-KW"/>
</dbReference>
<dbReference type="EMBL" id="CADEPI010000013">
    <property type="protein sequence ID" value="CAB3363761.1"/>
    <property type="molecule type" value="Genomic_DNA"/>
</dbReference>
<dbReference type="PANTHER" id="PTHR11353">
    <property type="entry name" value="CHAPERONIN"/>
    <property type="match status" value="1"/>
</dbReference>
<dbReference type="AlphaFoldDB" id="A0A8S1C6G2"/>
<dbReference type="PRINTS" id="PR00304">
    <property type="entry name" value="TCOMPLEXTCP1"/>
</dbReference>
<dbReference type="Gene3D" id="3.30.260.10">
    <property type="entry name" value="TCP-1-like chaperonin intermediate domain"/>
    <property type="match status" value="1"/>
</dbReference>
<name>A0A8S1C6G2_9INSE</name>
<dbReference type="CDD" id="cd03339">
    <property type="entry name" value="TCP1_epsilon"/>
    <property type="match status" value="1"/>
</dbReference>
<dbReference type="InterPro" id="IPR017998">
    <property type="entry name" value="Chaperone_TCP-1"/>
</dbReference>
<dbReference type="InterPro" id="IPR002194">
    <property type="entry name" value="Chaperonin_TCP-1_CS"/>
</dbReference>
<keyword evidence="3" id="KW-0963">Cytoplasm</keyword>
<evidence type="ECO:0000256" key="1">
    <source>
        <dbReference type="ARBA" id="ARBA00004496"/>
    </source>
</evidence>
<evidence type="ECO:0000256" key="8">
    <source>
        <dbReference type="ARBA" id="ARBA00033325"/>
    </source>
</evidence>
<dbReference type="InterPro" id="IPR027413">
    <property type="entry name" value="GROEL-like_equatorial_sf"/>
</dbReference>
<comment type="caution">
    <text evidence="10">The sequence shown here is derived from an EMBL/GenBank/DDBJ whole genome shotgun (WGS) entry which is preliminary data.</text>
</comment>
<keyword evidence="11" id="KW-1185">Reference proteome</keyword>
<dbReference type="NCBIfam" id="NF041083">
    <property type="entry name" value="thermosome_beta"/>
    <property type="match status" value="1"/>
</dbReference>
<keyword evidence="6 9" id="KW-0143">Chaperone</keyword>
<dbReference type="FunFam" id="1.10.560.10:FF:000053">
    <property type="entry name" value="T-complex protein 1 subunit delta"/>
    <property type="match status" value="1"/>
</dbReference>
<evidence type="ECO:0000313" key="11">
    <source>
        <dbReference type="Proteomes" id="UP000494165"/>
    </source>
</evidence>
<dbReference type="FunFam" id="1.10.560.10:FF:000049">
    <property type="entry name" value="T-complex protein 1 subunitTheta, putative"/>
    <property type="match status" value="1"/>
</dbReference>
<dbReference type="NCBIfam" id="NF041082">
    <property type="entry name" value="thermosome_alpha"/>
    <property type="match status" value="1"/>
</dbReference>
<dbReference type="GO" id="GO:0016887">
    <property type="term" value="F:ATP hydrolysis activity"/>
    <property type="evidence" value="ECO:0007669"/>
    <property type="project" value="InterPro"/>
</dbReference>
<dbReference type="OrthoDB" id="10248520at2759"/>
<dbReference type="InterPro" id="IPR012718">
    <property type="entry name" value="Chap_CCT_epsi"/>
</dbReference>
<evidence type="ECO:0000256" key="2">
    <source>
        <dbReference type="ARBA" id="ARBA00008020"/>
    </source>
</evidence>